<sequence length="79" mass="9203">MEENLIHVKSIDYAFCLISKLTGELENLESSRFNNDETFQSVIKEIAKLHSDLIFKKEEIESLKCDNQRILESLELLSE</sequence>
<dbReference type="Proteomes" id="UP001478862">
    <property type="component" value="Unassembled WGS sequence"/>
</dbReference>
<evidence type="ECO:0000313" key="1">
    <source>
        <dbReference type="EMBL" id="MEQ6355156.1"/>
    </source>
</evidence>
<keyword evidence="2" id="KW-1185">Reference proteome</keyword>
<comment type="caution">
    <text evidence="1">The sequence shown here is derived from an EMBL/GenBank/DDBJ whole genome shotgun (WGS) entry which is preliminary data.</text>
</comment>
<organism evidence="1 2">
    <name type="scientific">Lysinibacillus zambalensis</name>
    <dbReference type="NCBI Taxonomy" id="3160866"/>
    <lineage>
        <taxon>Bacteria</taxon>
        <taxon>Bacillati</taxon>
        <taxon>Bacillota</taxon>
        <taxon>Bacilli</taxon>
        <taxon>Bacillales</taxon>
        <taxon>Bacillaceae</taxon>
        <taxon>Lysinibacillus</taxon>
    </lineage>
</organism>
<reference evidence="1 2" key="1">
    <citation type="submission" date="2024-06" db="EMBL/GenBank/DDBJ databases">
        <title>Lysinibacillus zambalefons sp. nov., a Novel Firmicute Isolated from the Poon Bato Zambales Hyperalkaline Spring.</title>
        <authorList>
            <person name="Aja J.A."/>
            <person name="Lazaro J.E.H."/>
            <person name="Llorin L.D."/>
            <person name="Lim K.R."/>
            <person name="Teodosio J."/>
            <person name="Dalisay D.S."/>
        </authorList>
    </citation>
    <scope>NUCLEOTIDE SEQUENCE [LARGE SCALE GENOMIC DNA]</scope>
    <source>
        <strain evidence="1 2">M3</strain>
    </source>
</reference>
<accession>A0ABV1MRM9</accession>
<dbReference type="EMBL" id="JBEGDG010000007">
    <property type="protein sequence ID" value="MEQ6355156.1"/>
    <property type="molecule type" value="Genomic_DNA"/>
</dbReference>
<protein>
    <submittedName>
        <fullName evidence="1">Uncharacterized protein</fullName>
    </submittedName>
</protein>
<evidence type="ECO:0000313" key="2">
    <source>
        <dbReference type="Proteomes" id="UP001478862"/>
    </source>
</evidence>
<name>A0ABV1MRM9_9BACI</name>
<dbReference type="RefSeq" id="WP_349659785.1">
    <property type="nucleotide sequence ID" value="NZ_JBEGDG010000007.1"/>
</dbReference>
<gene>
    <name evidence="1" type="ORF">ABNX05_11055</name>
</gene>
<proteinExistence type="predicted"/>